<evidence type="ECO:0000313" key="1">
    <source>
        <dbReference type="EMBL" id="GAA4974429.1"/>
    </source>
</evidence>
<reference evidence="2" key="1">
    <citation type="journal article" date="2019" name="Int. J. Syst. Evol. Microbiol.">
        <title>The Global Catalogue of Microorganisms (GCM) 10K type strain sequencing project: providing services to taxonomists for standard genome sequencing and annotation.</title>
        <authorList>
            <consortium name="The Broad Institute Genomics Platform"/>
            <consortium name="The Broad Institute Genome Sequencing Center for Infectious Disease"/>
            <person name="Wu L."/>
            <person name="Ma J."/>
        </authorList>
    </citation>
    <scope>NUCLEOTIDE SEQUENCE [LARGE SCALE GENOMIC DNA]</scope>
    <source>
        <strain evidence="2">JCM 18287</strain>
    </source>
</reference>
<organism evidence="1 2">
    <name type="scientific">Algibacter aquimarinus</name>
    <dbReference type="NCBI Taxonomy" id="1136748"/>
    <lineage>
        <taxon>Bacteria</taxon>
        <taxon>Pseudomonadati</taxon>
        <taxon>Bacteroidota</taxon>
        <taxon>Flavobacteriia</taxon>
        <taxon>Flavobacteriales</taxon>
        <taxon>Flavobacteriaceae</taxon>
        <taxon>Algibacter</taxon>
    </lineage>
</organism>
<dbReference type="RefSeq" id="WP_345169592.1">
    <property type="nucleotide sequence ID" value="NZ_BAABJK010000009.1"/>
</dbReference>
<name>A0ABP9HMI9_9FLAO</name>
<comment type="caution">
    <text evidence="1">The sequence shown here is derived from an EMBL/GenBank/DDBJ whole genome shotgun (WGS) entry which is preliminary data.</text>
</comment>
<gene>
    <name evidence="1" type="ORF">GCM10023315_26210</name>
</gene>
<proteinExistence type="predicted"/>
<accession>A0ABP9HMI9</accession>
<sequence length="95" mass="11366">MKIPQSIKLKHHTIDNKRCIVIHFRSLRAVKILLQELEDYFEWDDELKVYYIFNELDNIDKVNKLIRTTTWINAKLYHVEVVNNKKAAKQKRGAA</sequence>
<keyword evidence="2" id="KW-1185">Reference proteome</keyword>
<dbReference type="Proteomes" id="UP001501692">
    <property type="component" value="Unassembled WGS sequence"/>
</dbReference>
<evidence type="ECO:0000313" key="2">
    <source>
        <dbReference type="Proteomes" id="UP001501692"/>
    </source>
</evidence>
<dbReference type="EMBL" id="BAABJK010000009">
    <property type="protein sequence ID" value="GAA4974429.1"/>
    <property type="molecule type" value="Genomic_DNA"/>
</dbReference>
<protein>
    <submittedName>
        <fullName evidence="1">Uncharacterized protein</fullName>
    </submittedName>
</protein>